<evidence type="ECO:0000313" key="2">
    <source>
        <dbReference type="EMBL" id="TKA09164.1"/>
    </source>
</evidence>
<comment type="caution">
    <text evidence="2">The sequence shown here is derived from an EMBL/GenBank/DDBJ whole genome shotgun (WGS) entry which is preliminary data.</text>
</comment>
<dbReference type="Gene3D" id="1.25.40.10">
    <property type="entry name" value="Tetratricopeptide repeat domain"/>
    <property type="match status" value="1"/>
</dbReference>
<dbReference type="GO" id="GO:0016787">
    <property type="term" value="F:hydrolase activity"/>
    <property type="evidence" value="ECO:0007669"/>
    <property type="project" value="UniProtKB-KW"/>
</dbReference>
<dbReference type="Proteomes" id="UP000305778">
    <property type="component" value="Unassembled WGS sequence"/>
</dbReference>
<dbReference type="SUPFAM" id="SSF55811">
    <property type="entry name" value="Nudix"/>
    <property type="match status" value="1"/>
</dbReference>
<dbReference type="InterPro" id="IPR015797">
    <property type="entry name" value="NUDIX_hydrolase-like_dom_sf"/>
</dbReference>
<dbReference type="OrthoDB" id="3213425at2"/>
<dbReference type="EMBL" id="SUMC01000024">
    <property type="protein sequence ID" value="TKA09164.1"/>
    <property type="molecule type" value="Genomic_DNA"/>
</dbReference>
<feature type="domain" description="Nudix hydrolase" evidence="1">
    <location>
        <begin position="357"/>
        <end position="495"/>
    </location>
</feature>
<dbReference type="InterPro" id="IPR011990">
    <property type="entry name" value="TPR-like_helical_dom_sf"/>
</dbReference>
<evidence type="ECO:0000313" key="3">
    <source>
        <dbReference type="Proteomes" id="UP000305778"/>
    </source>
</evidence>
<dbReference type="PROSITE" id="PS51462">
    <property type="entry name" value="NUDIX"/>
    <property type="match status" value="1"/>
</dbReference>
<dbReference type="Gene3D" id="3.90.79.10">
    <property type="entry name" value="Nucleoside Triphosphate Pyrophosphohydrolase"/>
    <property type="match status" value="1"/>
</dbReference>
<accession>A0A4U0SHK3</accession>
<name>A0A4U0SHK3_9ACTN</name>
<sequence>MEPNILLDALLAEAGLSHSGLAARVNAAGRSRGLVLGYDRTAVTRWISGQRPRGRVPDLICEVLGSAVRRPLTLGDIGMRAPGTVPPAGTPLSGFVDTATALWRSDLKRRPGVRKAAPLTGTDAVIPVWEWENPPEDTDVSRRGRDQVGMADVAMLRAARAHFEGLYRSAGGVATRERIIRFLNAEAAPLLRGHYGDAVGRHLHRAVGGLVGIAGICAYDADAYGLAQRYFHQALRLAKASGDRRLGACVVGMLVYQSLWLGDFRAAVAFAEAALRTAGSHVTPALAADLYAMQAKTYGHLGDPAGVMRCARLAEAAEGRIRAEEEPAETGYVQPGLVDVQLAEAFLSLGQLRSAHEYADHAAGLPTHPRGRVHRLAVLVHVELRRGQAEHASSLAAAIVEDGEDIAAAAAREMFEETGWRPGPLRHLLTLEPSNGLTDATHHIYWAERADYDGPPVDDFESDRREWVPLKSVPDMVARGDVPAANMAAALLLLHNVRLG</sequence>
<evidence type="ECO:0000259" key="1">
    <source>
        <dbReference type="PROSITE" id="PS51462"/>
    </source>
</evidence>
<keyword evidence="2" id="KW-0378">Hydrolase</keyword>
<organism evidence="2 3">
    <name type="scientific">Actinacidiphila oryziradicis</name>
    <dbReference type="NCBI Taxonomy" id="2571141"/>
    <lineage>
        <taxon>Bacteria</taxon>
        <taxon>Bacillati</taxon>
        <taxon>Actinomycetota</taxon>
        <taxon>Actinomycetes</taxon>
        <taxon>Kitasatosporales</taxon>
        <taxon>Streptomycetaceae</taxon>
        <taxon>Actinacidiphila</taxon>
    </lineage>
</organism>
<dbReference type="AlphaFoldDB" id="A0A4U0SHK3"/>
<proteinExistence type="predicted"/>
<dbReference type="CDD" id="cd03424">
    <property type="entry name" value="NUDIX_ADPRase_Nudt5_UGPPase_Nudt14"/>
    <property type="match status" value="1"/>
</dbReference>
<dbReference type="SUPFAM" id="SSF48452">
    <property type="entry name" value="TPR-like"/>
    <property type="match status" value="1"/>
</dbReference>
<dbReference type="RefSeq" id="WP_136726007.1">
    <property type="nucleotide sequence ID" value="NZ_SUMC01000024.1"/>
</dbReference>
<protein>
    <submittedName>
        <fullName evidence="2">NUDIX hydrolase</fullName>
    </submittedName>
</protein>
<dbReference type="Pfam" id="PF00293">
    <property type="entry name" value="NUDIX"/>
    <property type="match status" value="1"/>
</dbReference>
<reference evidence="2 3" key="1">
    <citation type="submission" date="2019-04" db="EMBL/GenBank/DDBJ databases">
        <title>Streptomyces oryziradicis sp. nov., a novel actinomycete isolated from rhizosphere soil of rice (Oryza sativa L.).</title>
        <authorList>
            <person name="Li C."/>
        </authorList>
    </citation>
    <scope>NUCLEOTIDE SEQUENCE [LARGE SCALE GENOMIC DNA]</scope>
    <source>
        <strain evidence="2 3">NEAU-C40</strain>
    </source>
</reference>
<gene>
    <name evidence="2" type="ORF">FCI23_24055</name>
</gene>
<keyword evidence="3" id="KW-1185">Reference proteome</keyword>
<dbReference type="InterPro" id="IPR000086">
    <property type="entry name" value="NUDIX_hydrolase_dom"/>
</dbReference>